<evidence type="ECO:0000313" key="5">
    <source>
        <dbReference type="Proteomes" id="UP000266272"/>
    </source>
</evidence>
<proteinExistence type="predicted"/>
<reference evidence="4 5" key="1">
    <citation type="journal article" date="2018" name="PLoS Pathog.">
        <title>Evolution of structural diversity of trichothecenes, a family of toxins produced by plant pathogenic and entomopathogenic fungi.</title>
        <authorList>
            <person name="Proctor R.H."/>
            <person name="McCormick S.P."/>
            <person name="Kim H.S."/>
            <person name="Cardoza R.E."/>
            <person name="Stanley A.M."/>
            <person name="Lindo L."/>
            <person name="Kelly A."/>
            <person name="Brown D.W."/>
            <person name="Lee T."/>
            <person name="Vaughan M.M."/>
            <person name="Alexander N.J."/>
            <person name="Busman M."/>
            <person name="Gutierrez S."/>
        </authorList>
    </citation>
    <scope>NUCLEOTIDE SEQUENCE [LARGE SCALE GENOMIC DNA]</scope>
    <source>
        <strain evidence="4 5">IBT 40837</strain>
    </source>
</reference>
<dbReference type="EMBL" id="PXOA01000111">
    <property type="protein sequence ID" value="RFU80415.1"/>
    <property type="molecule type" value="Genomic_DNA"/>
</dbReference>
<dbReference type="InterPro" id="IPR020472">
    <property type="entry name" value="WD40_PAC1"/>
</dbReference>
<comment type="caution">
    <text evidence="4">The sequence shown here is derived from an EMBL/GenBank/DDBJ whole genome shotgun (WGS) entry which is preliminary data.</text>
</comment>
<dbReference type="PROSITE" id="PS50082">
    <property type="entry name" value="WD_REPEATS_2"/>
    <property type="match status" value="3"/>
</dbReference>
<feature type="repeat" description="WD" evidence="3">
    <location>
        <begin position="243"/>
        <end position="284"/>
    </location>
</feature>
<dbReference type="Pfam" id="PF00400">
    <property type="entry name" value="WD40"/>
    <property type="match status" value="4"/>
</dbReference>
<keyword evidence="5" id="KW-1185">Reference proteome</keyword>
<name>A0A395NWI5_TRIAR</name>
<dbReference type="CDD" id="cd00200">
    <property type="entry name" value="WD40"/>
    <property type="match status" value="1"/>
</dbReference>
<dbReference type="PROSITE" id="PS00678">
    <property type="entry name" value="WD_REPEATS_1"/>
    <property type="match status" value="2"/>
</dbReference>
<dbReference type="InterPro" id="IPR001680">
    <property type="entry name" value="WD40_rpt"/>
</dbReference>
<feature type="repeat" description="WD" evidence="3">
    <location>
        <begin position="69"/>
        <end position="110"/>
    </location>
</feature>
<evidence type="ECO:0000313" key="4">
    <source>
        <dbReference type="EMBL" id="RFU80415.1"/>
    </source>
</evidence>
<keyword evidence="1 3" id="KW-0853">WD repeat</keyword>
<dbReference type="InterPro" id="IPR036322">
    <property type="entry name" value="WD40_repeat_dom_sf"/>
</dbReference>
<evidence type="ECO:0000256" key="3">
    <source>
        <dbReference type="PROSITE-ProRule" id="PRU00221"/>
    </source>
</evidence>
<dbReference type="PROSITE" id="PS50294">
    <property type="entry name" value="WD_REPEATS_REGION"/>
    <property type="match status" value="3"/>
</dbReference>
<dbReference type="InterPro" id="IPR015943">
    <property type="entry name" value="WD40/YVTN_repeat-like_dom_sf"/>
</dbReference>
<protein>
    <submittedName>
        <fullName evidence="4">Vegetative incompatibility het-e-1</fullName>
    </submittedName>
</protein>
<feature type="repeat" description="WD" evidence="3">
    <location>
        <begin position="111"/>
        <end position="152"/>
    </location>
</feature>
<dbReference type="PANTHER" id="PTHR19879">
    <property type="entry name" value="TRANSCRIPTION INITIATION FACTOR TFIID"/>
    <property type="match status" value="1"/>
</dbReference>
<dbReference type="PRINTS" id="PR00320">
    <property type="entry name" value="GPROTEINBRPT"/>
</dbReference>
<evidence type="ECO:0000256" key="1">
    <source>
        <dbReference type="ARBA" id="ARBA00022574"/>
    </source>
</evidence>
<gene>
    <name evidence="4" type="ORF">TARUN_1804</name>
</gene>
<sequence>MLELLHDARRFILKYRYIAGTAPLQLYISGLVFAPTSSIIKRLFLEEKPDWISVPEDIEDSWGAQLETLDGHEGGLRSITFSPNGRLLASGAEDKTVNVWDLATGTLRQTFTGYSSPVICVAFSPDTQVLASVSQDGVIKLWDVTAGILQRTTIKHIDDNLRSATFSLDGRLLATQSSGGRTGDPYQTAIWDLNLGIQKYVLGETSHASLPLAFSADGLLLAGVLNDDILLWDSMTGALRQTLKGRSGAVESVAFSPNRQLLASGHSKSAVKLWDAITGMQKHSFTKHGIRKQNYHGWRFGNIVAFSPDGQLLANGYPWGTTLFDLATYRVYKENSNPVRIIAFSPDSKVLGSTYYNDKTIELWDLTVKFLNQEPRSAQIKAIEFSSDGQLVISTWPLVNGIGVWNPSQATLKQRLKKFNFTGYMQDSILQDICKTQIL</sequence>
<organism evidence="4 5">
    <name type="scientific">Trichoderma arundinaceum</name>
    <dbReference type="NCBI Taxonomy" id="490622"/>
    <lineage>
        <taxon>Eukaryota</taxon>
        <taxon>Fungi</taxon>
        <taxon>Dikarya</taxon>
        <taxon>Ascomycota</taxon>
        <taxon>Pezizomycotina</taxon>
        <taxon>Sordariomycetes</taxon>
        <taxon>Hypocreomycetidae</taxon>
        <taxon>Hypocreales</taxon>
        <taxon>Hypocreaceae</taxon>
        <taxon>Trichoderma</taxon>
    </lineage>
</organism>
<dbReference type="PANTHER" id="PTHR19879:SF9">
    <property type="entry name" value="TRANSCRIPTION INITIATION FACTOR TFIID SUBUNIT 5"/>
    <property type="match status" value="1"/>
</dbReference>
<dbReference type="Proteomes" id="UP000266272">
    <property type="component" value="Unassembled WGS sequence"/>
</dbReference>
<dbReference type="Gene3D" id="2.130.10.10">
    <property type="entry name" value="YVTN repeat-like/Quinoprotein amine dehydrogenase"/>
    <property type="match status" value="3"/>
</dbReference>
<dbReference type="InterPro" id="IPR019775">
    <property type="entry name" value="WD40_repeat_CS"/>
</dbReference>
<dbReference type="AlphaFoldDB" id="A0A395NWI5"/>
<evidence type="ECO:0000256" key="2">
    <source>
        <dbReference type="ARBA" id="ARBA00022737"/>
    </source>
</evidence>
<dbReference type="OrthoDB" id="538223at2759"/>
<dbReference type="STRING" id="490622.A0A395NWI5"/>
<dbReference type="SMART" id="SM00320">
    <property type="entry name" value="WD40"/>
    <property type="match status" value="6"/>
</dbReference>
<accession>A0A395NWI5</accession>
<keyword evidence="2" id="KW-0677">Repeat</keyword>
<dbReference type="SUPFAM" id="SSF50978">
    <property type="entry name" value="WD40 repeat-like"/>
    <property type="match status" value="1"/>
</dbReference>